<dbReference type="RefSeq" id="WP_425346779.1">
    <property type="nucleotide sequence ID" value="NZ_JBGUBD010000012.1"/>
</dbReference>
<feature type="domain" description="RES" evidence="1">
    <location>
        <begin position="50"/>
        <end position="171"/>
    </location>
</feature>
<sequence length="173" mass="19935">MVESQHHYATRALVDSDAEQALLERMIEQVKPRKPAEPAFEQLHYLLHTPFRYPPLDYGSRFNTAFERSLWYGAEQLRTCLAEKAYYMLLFREGTEAKFDLVAREMTSFSVDVQTEAGIDLTLPVRNPSNGISLEKFAHSFNSKSGLISSVRAQRKYGLFQPLTLLNTFLRRP</sequence>
<dbReference type="EMBL" id="JBGUBD010000012">
    <property type="protein sequence ID" value="MFA9479856.1"/>
    <property type="molecule type" value="Genomic_DNA"/>
</dbReference>
<evidence type="ECO:0000313" key="2">
    <source>
        <dbReference type="EMBL" id="MFA9479856.1"/>
    </source>
</evidence>
<keyword evidence="3" id="KW-1185">Reference proteome</keyword>
<name>A0ABV4U8J3_9BACT</name>
<evidence type="ECO:0000313" key="3">
    <source>
        <dbReference type="Proteomes" id="UP001575105"/>
    </source>
</evidence>
<evidence type="ECO:0000259" key="1">
    <source>
        <dbReference type="SMART" id="SM00953"/>
    </source>
</evidence>
<organism evidence="2 3">
    <name type="scientific">Natronomicrosphaera hydrolytica</name>
    <dbReference type="NCBI Taxonomy" id="3242702"/>
    <lineage>
        <taxon>Bacteria</taxon>
        <taxon>Pseudomonadati</taxon>
        <taxon>Planctomycetota</taxon>
        <taxon>Phycisphaerae</taxon>
        <taxon>Phycisphaerales</taxon>
        <taxon>Phycisphaeraceae</taxon>
        <taxon>Natronomicrosphaera</taxon>
    </lineage>
</organism>
<accession>A0ABV4U8J3</accession>
<proteinExistence type="predicted"/>
<dbReference type="Proteomes" id="UP001575105">
    <property type="component" value="Unassembled WGS sequence"/>
</dbReference>
<protein>
    <submittedName>
        <fullName evidence="2">RES family NAD+ phosphorylase</fullName>
    </submittedName>
</protein>
<dbReference type="InterPro" id="IPR014914">
    <property type="entry name" value="RES_dom"/>
</dbReference>
<comment type="caution">
    <text evidence="2">The sequence shown here is derived from an EMBL/GenBank/DDBJ whole genome shotgun (WGS) entry which is preliminary data.</text>
</comment>
<dbReference type="SMART" id="SM00953">
    <property type="entry name" value="RES"/>
    <property type="match status" value="1"/>
</dbReference>
<reference evidence="2 3" key="1">
    <citation type="submission" date="2024-08" db="EMBL/GenBank/DDBJ databases">
        <title>Whole-genome sequencing of halo(alkali)philic microorganisms from hypersaline lakes.</title>
        <authorList>
            <person name="Sorokin D.Y."/>
            <person name="Merkel A.Y."/>
            <person name="Messina E."/>
            <person name="Yakimov M."/>
        </authorList>
    </citation>
    <scope>NUCLEOTIDE SEQUENCE [LARGE SCALE GENOMIC DNA]</scope>
    <source>
        <strain evidence="2 3">AB-hyl4</strain>
    </source>
</reference>
<gene>
    <name evidence="2" type="ORF">ACERK3_16355</name>
</gene>
<dbReference type="Pfam" id="PF08808">
    <property type="entry name" value="RES"/>
    <property type="match status" value="1"/>
</dbReference>